<reference evidence="2" key="1">
    <citation type="journal article" date="2017" name="Gigascience">
        <title>The genome draft of coconut (Cocos nucifera).</title>
        <authorList>
            <person name="Xiao Y."/>
            <person name="Xu P."/>
            <person name="Fan H."/>
            <person name="Baudouin L."/>
            <person name="Xia W."/>
            <person name="Bocs S."/>
            <person name="Xu J."/>
            <person name="Li Q."/>
            <person name="Guo A."/>
            <person name="Zhou L."/>
            <person name="Li J."/>
            <person name="Wu Y."/>
            <person name="Ma Z."/>
            <person name="Armero A."/>
            <person name="Issali A.E."/>
            <person name="Liu N."/>
            <person name="Peng M."/>
            <person name="Yang Y."/>
        </authorList>
    </citation>
    <scope>NUCLEOTIDE SEQUENCE</scope>
    <source>
        <tissue evidence="2">Spear leaf of Hainan Tall coconut</tissue>
    </source>
</reference>
<feature type="region of interest" description="Disordered" evidence="1">
    <location>
        <begin position="1"/>
        <end position="57"/>
    </location>
</feature>
<reference evidence="2" key="2">
    <citation type="submission" date="2019-07" db="EMBL/GenBank/DDBJ databases">
        <authorList>
            <person name="Yang Y."/>
            <person name="Bocs S."/>
            <person name="Baudouin L."/>
        </authorList>
    </citation>
    <scope>NUCLEOTIDE SEQUENCE</scope>
    <source>
        <tissue evidence="2">Spear leaf of Hainan Tall coconut</tissue>
    </source>
</reference>
<dbReference type="EMBL" id="CM017887">
    <property type="protein sequence ID" value="KAG1370993.1"/>
    <property type="molecule type" value="Genomic_DNA"/>
</dbReference>
<protein>
    <submittedName>
        <fullName evidence="2">Uncharacterized protein</fullName>
    </submittedName>
</protein>
<sequence>MIIFKREIGHWPGREGKRRREKKGMVKIKGEKGRKGEEKEKRKRRNRKKDNERRCKR</sequence>
<dbReference type="AlphaFoldDB" id="A0A8K0IZI0"/>
<feature type="compositionally biased region" description="Basic and acidic residues" evidence="1">
    <location>
        <begin position="1"/>
        <end position="15"/>
    </location>
</feature>
<evidence type="ECO:0000313" key="3">
    <source>
        <dbReference type="Proteomes" id="UP000797356"/>
    </source>
</evidence>
<proteinExistence type="predicted"/>
<comment type="caution">
    <text evidence="2">The sequence shown here is derived from an EMBL/GenBank/DDBJ whole genome shotgun (WGS) entry which is preliminary data.</text>
</comment>
<accession>A0A8K0IZI0</accession>
<gene>
    <name evidence="2" type="ORF">COCNU_16G000870</name>
</gene>
<dbReference type="Proteomes" id="UP000797356">
    <property type="component" value="Chromosome 16"/>
</dbReference>
<feature type="compositionally biased region" description="Basic residues" evidence="1">
    <location>
        <begin position="16"/>
        <end position="26"/>
    </location>
</feature>
<evidence type="ECO:0000313" key="2">
    <source>
        <dbReference type="EMBL" id="KAG1370993.1"/>
    </source>
</evidence>
<organism evidence="2 3">
    <name type="scientific">Cocos nucifera</name>
    <name type="common">Coconut palm</name>
    <dbReference type="NCBI Taxonomy" id="13894"/>
    <lineage>
        <taxon>Eukaryota</taxon>
        <taxon>Viridiplantae</taxon>
        <taxon>Streptophyta</taxon>
        <taxon>Embryophyta</taxon>
        <taxon>Tracheophyta</taxon>
        <taxon>Spermatophyta</taxon>
        <taxon>Magnoliopsida</taxon>
        <taxon>Liliopsida</taxon>
        <taxon>Arecaceae</taxon>
        <taxon>Arecoideae</taxon>
        <taxon>Cocoseae</taxon>
        <taxon>Attaleinae</taxon>
        <taxon>Cocos</taxon>
    </lineage>
</organism>
<evidence type="ECO:0000256" key="1">
    <source>
        <dbReference type="SAM" id="MobiDB-lite"/>
    </source>
</evidence>
<feature type="compositionally biased region" description="Basic and acidic residues" evidence="1">
    <location>
        <begin position="28"/>
        <end position="40"/>
    </location>
</feature>
<name>A0A8K0IZI0_COCNU</name>
<keyword evidence="3" id="KW-1185">Reference proteome</keyword>